<proteinExistence type="predicted"/>
<dbReference type="InterPro" id="IPR018378">
    <property type="entry name" value="C-type_lectin_CS"/>
</dbReference>
<dbReference type="InterPro" id="IPR016186">
    <property type="entry name" value="C-type_lectin-like/link_sf"/>
</dbReference>
<evidence type="ECO:0000313" key="3">
    <source>
        <dbReference type="EMBL" id="WAR06024.1"/>
    </source>
</evidence>
<dbReference type="PROSITE" id="PS50041">
    <property type="entry name" value="C_TYPE_LECTIN_2"/>
    <property type="match status" value="1"/>
</dbReference>
<dbReference type="Pfam" id="PF00059">
    <property type="entry name" value="Lectin_C"/>
    <property type="match status" value="1"/>
</dbReference>
<keyword evidence="4" id="KW-1185">Reference proteome</keyword>
<reference evidence="3" key="1">
    <citation type="submission" date="2022-11" db="EMBL/GenBank/DDBJ databases">
        <title>Centuries of genome instability and evolution in soft-shell clam transmissible cancer (bioRxiv).</title>
        <authorList>
            <person name="Hart S.F.M."/>
            <person name="Yonemitsu M.A."/>
            <person name="Giersch R.M."/>
            <person name="Beal B.F."/>
            <person name="Arriagada G."/>
            <person name="Davis B.W."/>
            <person name="Ostrander E.A."/>
            <person name="Goff S.P."/>
            <person name="Metzger M.J."/>
        </authorList>
    </citation>
    <scope>NUCLEOTIDE SEQUENCE</scope>
    <source>
        <strain evidence="3">MELC-2E11</strain>
        <tissue evidence="3">Siphon/mantle</tissue>
    </source>
</reference>
<evidence type="ECO:0000256" key="1">
    <source>
        <dbReference type="ARBA" id="ARBA00023157"/>
    </source>
</evidence>
<dbReference type="Proteomes" id="UP001164746">
    <property type="component" value="Chromosome 5"/>
</dbReference>
<gene>
    <name evidence="3" type="ORF">MAR_021393</name>
</gene>
<dbReference type="PROSITE" id="PS00615">
    <property type="entry name" value="C_TYPE_LECTIN_1"/>
    <property type="match status" value="1"/>
</dbReference>
<accession>A0ABY7EA64</accession>
<keyword evidence="1" id="KW-1015">Disulfide bond</keyword>
<dbReference type="SUPFAM" id="SSF56436">
    <property type="entry name" value="C-type lectin-like"/>
    <property type="match status" value="1"/>
</dbReference>
<dbReference type="Gene3D" id="3.10.100.10">
    <property type="entry name" value="Mannose-Binding Protein A, subunit A"/>
    <property type="match status" value="1"/>
</dbReference>
<dbReference type="InterPro" id="IPR001304">
    <property type="entry name" value="C-type_lectin-like"/>
</dbReference>
<feature type="domain" description="C-type lectin" evidence="2">
    <location>
        <begin position="100"/>
        <end position="166"/>
    </location>
</feature>
<evidence type="ECO:0000313" key="4">
    <source>
        <dbReference type="Proteomes" id="UP001164746"/>
    </source>
</evidence>
<protein>
    <recommendedName>
        <fullName evidence="2">C-type lectin domain-containing protein</fullName>
    </recommendedName>
</protein>
<name>A0ABY7EA64_MYAAR</name>
<dbReference type="EMBL" id="CP111016">
    <property type="protein sequence ID" value="WAR06024.1"/>
    <property type="molecule type" value="Genomic_DNA"/>
</dbReference>
<evidence type="ECO:0000259" key="2">
    <source>
        <dbReference type="PROSITE" id="PS50041"/>
    </source>
</evidence>
<sequence length="216" mass="24617">MTAGIGGNVDMDQFGFDVVNYTTLLTTKATTSRTTKIKMTLTMCAACALLAELNVPAVARVIGSGHRERWTGQWPERLVRLCQTWVISEVVKYPPSFEWWIGLKRSPDNETRWLWTDGSMRNESNKFIMLGSWEPNNYLDSEDCGEIWDNLLNDKDCNIPLQSICDRPQSRWACIQEKGTLAAMVTESEQQVLTVYLEAQDDGAIYWLPYTLNTMT</sequence>
<organism evidence="3 4">
    <name type="scientific">Mya arenaria</name>
    <name type="common">Soft-shell clam</name>
    <dbReference type="NCBI Taxonomy" id="6604"/>
    <lineage>
        <taxon>Eukaryota</taxon>
        <taxon>Metazoa</taxon>
        <taxon>Spiralia</taxon>
        <taxon>Lophotrochozoa</taxon>
        <taxon>Mollusca</taxon>
        <taxon>Bivalvia</taxon>
        <taxon>Autobranchia</taxon>
        <taxon>Heteroconchia</taxon>
        <taxon>Euheterodonta</taxon>
        <taxon>Imparidentia</taxon>
        <taxon>Neoheterodontei</taxon>
        <taxon>Myida</taxon>
        <taxon>Myoidea</taxon>
        <taxon>Myidae</taxon>
        <taxon>Mya</taxon>
    </lineage>
</organism>
<dbReference type="InterPro" id="IPR016187">
    <property type="entry name" value="CTDL_fold"/>
</dbReference>